<dbReference type="AlphaFoldDB" id="A0A5P2X2X2"/>
<name>A0A5P2X2X2_STRST</name>
<evidence type="ECO:0000313" key="1">
    <source>
        <dbReference type="EMBL" id="MBB5108851.1"/>
    </source>
</evidence>
<dbReference type="OrthoDB" id="7671932at2"/>
<dbReference type="EMBL" id="JACHJD010000021">
    <property type="protein sequence ID" value="MBB5108851.1"/>
    <property type="molecule type" value="Genomic_DNA"/>
</dbReference>
<evidence type="ECO:0000313" key="2">
    <source>
        <dbReference type="EMBL" id="QEV57505.1"/>
    </source>
</evidence>
<evidence type="ECO:0000313" key="4">
    <source>
        <dbReference type="Proteomes" id="UP000549009"/>
    </source>
</evidence>
<proteinExistence type="predicted"/>
<dbReference type="RefSeq" id="WP_150508717.1">
    <property type="nucleotide sequence ID" value="NZ_BMSQ01000017.1"/>
</dbReference>
<reference evidence="2 3" key="1">
    <citation type="submission" date="2017-09" db="EMBL/GenBank/DDBJ databases">
        <authorList>
            <person name="Lee N."/>
            <person name="Cho B.-K."/>
        </authorList>
    </citation>
    <scope>NUCLEOTIDE SEQUENCE [LARGE SCALE GENOMIC DNA]</scope>
    <source>
        <strain evidence="2 3">ATCC 27465</strain>
    </source>
</reference>
<organism evidence="2 3">
    <name type="scientific">Streptomyces spectabilis</name>
    <dbReference type="NCBI Taxonomy" id="68270"/>
    <lineage>
        <taxon>Bacteria</taxon>
        <taxon>Bacillati</taxon>
        <taxon>Actinomycetota</taxon>
        <taxon>Actinomycetes</taxon>
        <taxon>Kitasatosporales</taxon>
        <taxon>Streptomycetaceae</taxon>
        <taxon>Streptomyces</taxon>
    </lineage>
</organism>
<dbReference type="Proteomes" id="UP000549009">
    <property type="component" value="Unassembled WGS sequence"/>
</dbReference>
<evidence type="ECO:0000313" key="3">
    <source>
        <dbReference type="Proteomes" id="UP000326505"/>
    </source>
</evidence>
<sequence length="230" mass="24024">MTEPGAAPSVQAIDYVAVAKAAYAAYQLFTAGGLSLEEATQRILTAIDSAKTEILAHIDKVATAEVRSCARQAVIDVADIRLFTPDTLQAFARDTTGCVTLADSLLGAVSDKGAVDQLGFAVNAVGPIALLARARAGFDTAGLKSTLRSANNSVLTKMEPVCTRKVVTEPGPVRPIVEEQITCTAYNGNSASDYRRISPNPEPPIDVDKLKAAAAANTSWPVAKAVLPTL</sequence>
<gene>
    <name evidence="2" type="ORF">CP982_01155</name>
    <name evidence="1" type="ORF">FHS40_007977</name>
</gene>
<dbReference type="Proteomes" id="UP000326505">
    <property type="component" value="Chromosome"/>
</dbReference>
<protein>
    <submittedName>
        <fullName evidence="2">Uncharacterized protein</fullName>
    </submittedName>
</protein>
<reference evidence="1 4" key="2">
    <citation type="submission" date="2020-08" db="EMBL/GenBank/DDBJ databases">
        <title>Genomic Encyclopedia of Type Strains, Phase III (KMG-III): the genomes of soil and plant-associated and newly described type strains.</title>
        <authorList>
            <person name="Whitman W."/>
        </authorList>
    </citation>
    <scope>NUCLEOTIDE SEQUENCE [LARGE SCALE GENOMIC DNA]</scope>
    <source>
        <strain evidence="1 4">CECT 3146</strain>
    </source>
</reference>
<dbReference type="KEGG" id="sspb:CP982_01155"/>
<dbReference type="EMBL" id="CP023690">
    <property type="protein sequence ID" value="QEV57505.1"/>
    <property type="molecule type" value="Genomic_DNA"/>
</dbReference>
<keyword evidence="4" id="KW-1185">Reference proteome</keyword>
<accession>A0A5P2X2X2</accession>